<gene>
    <name evidence="10" type="ORF">DXD46_07525</name>
</gene>
<evidence type="ECO:0000256" key="8">
    <source>
        <dbReference type="SAM" id="Phobius"/>
    </source>
</evidence>
<dbReference type="RefSeq" id="WP_117699749.1">
    <property type="nucleotide sequence ID" value="NZ_QSPP01000016.1"/>
</dbReference>
<protein>
    <submittedName>
        <fullName evidence="10">ABC transporter permease</fullName>
    </submittedName>
</protein>
<evidence type="ECO:0000256" key="3">
    <source>
        <dbReference type="ARBA" id="ARBA00022448"/>
    </source>
</evidence>
<feature type="transmembrane region" description="Helical" evidence="8">
    <location>
        <begin position="225"/>
        <end position="249"/>
    </location>
</feature>
<dbReference type="PANTHER" id="PTHR30294:SF29">
    <property type="entry name" value="MULTIDRUG ABC TRANSPORTER PERMEASE YBHS-RELATED"/>
    <property type="match status" value="1"/>
</dbReference>
<dbReference type="PANTHER" id="PTHR30294">
    <property type="entry name" value="MEMBRANE COMPONENT OF ABC TRANSPORTER YHHJ-RELATED"/>
    <property type="match status" value="1"/>
</dbReference>
<feature type="transmembrane region" description="Helical" evidence="8">
    <location>
        <begin position="21"/>
        <end position="38"/>
    </location>
</feature>
<dbReference type="AlphaFoldDB" id="A0A3E4JQ51"/>
<comment type="caution">
    <text evidence="10">The sequence shown here is derived from an EMBL/GenBank/DDBJ whole genome shotgun (WGS) entry which is preliminary data.</text>
</comment>
<dbReference type="GO" id="GO:0140359">
    <property type="term" value="F:ABC-type transporter activity"/>
    <property type="evidence" value="ECO:0007669"/>
    <property type="project" value="InterPro"/>
</dbReference>
<keyword evidence="3" id="KW-0813">Transport</keyword>
<feature type="transmembrane region" description="Helical" evidence="8">
    <location>
        <begin position="175"/>
        <end position="198"/>
    </location>
</feature>
<feature type="domain" description="ABC transmembrane type-2" evidence="9">
    <location>
        <begin position="130"/>
        <end position="367"/>
    </location>
</feature>
<keyword evidence="4" id="KW-1003">Cell membrane</keyword>
<evidence type="ECO:0000313" key="11">
    <source>
        <dbReference type="Proteomes" id="UP000260640"/>
    </source>
</evidence>
<evidence type="ECO:0000256" key="6">
    <source>
        <dbReference type="ARBA" id="ARBA00022989"/>
    </source>
</evidence>
<dbReference type="InterPro" id="IPR051449">
    <property type="entry name" value="ABC-2_transporter_component"/>
</dbReference>
<proteinExistence type="inferred from homology"/>
<dbReference type="GO" id="GO:0005886">
    <property type="term" value="C:plasma membrane"/>
    <property type="evidence" value="ECO:0007669"/>
    <property type="project" value="UniProtKB-SubCell"/>
</dbReference>
<evidence type="ECO:0000259" key="9">
    <source>
        <dbReference type="PROSITE" id="PS51012"/>
    </source>
</evidence>
<name>A0A3E4JQ51_PHOVU</name>
<feature type="transmembrane region" description="Helical" evidence="8">
    <location>
        <begin position="342"/>
        <end position="367"/>
    </location>
</feature>
<dbReference type="InterPro" id="IPR047817">
    <property type="entry name" value="ABC2_TM_bact-type"/>
</dbReference>
<dbReference type="EMBL" id="QSPP01000016">
    <property type="protein sequence ID" value="RGJ88949.1"/>
    <property type="molecule type" value="Genomic_DNA"/>
</dbReference>
<evidence type="ECO:0000256" key="7">
    <source>
        <dbReference type="ARBA" id="ARBA00023136"/>
    </source>
</evidence>
<evidence type="ECO:0000256" key="1">
    <source>
        <dbReference type="ARBA" id="ARBA00004651"/>
    </source>
</evidence>
<accession>A0A3E4JQ51</accession>
<keyword evidence="5 8" id="KW-0812">Transmembrane</keyword>
<sequence>MIKYLLEKEFKQLLRNPMLPRMLLVFPCIILLVLPWAANFEIKNMNLSIVDNDRSPYSTRLVQKVGASEYFHLIDVSNNYQEAMQCIEKGDADLILEIPPHFERDLLKTGVAKVLVSANTVNGTKGTLGSSYLSNIVNAYATEIRISHSGSISPSPVIKIDTQGRFNPYLDYKVFMVPALMAQLLMMLCGFLPALNIVSEKEFGTIEQINVTPVSKFTFILAKLIPYWVTGMLILTISIILAWLVYGLVPAGHLWLLYFFALLFIIVISGMGLVVSNYSRTMQQAMFVMFFFVIIIMLMSGLFTPINSMPEWAQAITIANPLKYFIQVTRMVYLKGSGFDDLIMQFIALLFMAIMLNGWAVFSYTLIPQHYYKIFFLST</sequence>
<feature type="transmembrane region" description="Helical" evidence="8">
    <location>
        <begin position="287"/>
        <end position="306"/>
    </location>
</feature>
<dbReference type="PROSITE" id="PS51012">
    <property type="entry name" value="ABC_TM2"/>
    <property type="match status" value="1"/>
</dbReference>
<reference evidence="10 11" key="1">
    <citation type="submission" date="2018-08" db="EMBL/GenBank/DDBJ databases">
        <title>A genome reference for cultivated species of the human gut microbiota.</title>
        <authorList>
            <person name="Zou Y."/>
            <person name="Xue W."/>
            <person name="Luo G."/>
        </authorList>
    </citation>
    <scope>NUCLEOTIDE SEQUENCE [LARGE SCALE GENOMIC DNA]</scope>
    <source>
        <strain evidence="10 11">TM05-16</strain>
    </source>
</reference>
<comment type="subcellular location">
    <subcellularLocation>
        <location evidence="1">Cell membrane</location>
        <topology evidence="1">Multi-pass membrane protein</topology>
    </subcellularLocation>
</comment>
<dbReference type="InterPro" id="IPR013525">
    <property type="entry name" value="ABC2_TM"/>
</dbReference>
<evidence type="ECO:0000256" key="2">
    <source>
        <dbReference type="ARBA" id="ARBA00007783"/>
    </source>
</evidence>
<feature type="transmembrane region" description="Helical" evidence="8">
    <location>
        <begin position="255"/>
        <end position="275"/>
    </location>
</feature>
<comment type="similarity">
    <text evidence="2">Belongs to the ABC-2 integral membrane protein family.</text>
</comment>
<evidence type="ECO:0000313" key="10">
    <source>
        <dbReference type="EMBL" id="RGJ88949.1"/>
    </source>
</evidence>
<evidence type="ECO:0000256" key="4">
    <source>
        <dbReference type="ARBA" id="ARBA00022475"/>
    </source>
</evidence>
<dbReference type="Pfam" id="PF12698">
    <property type="entry name" value="ABC2_membrane_3"/>
    <property type="match status" value="1"/>
</dbReference>
<organism evidence="10 11">
    <name type="scientific">Phocaeicola vulgatus</name>
    <name type="common">Bacteroides vulgatus</name>
    <dbReference type="NCBI Taxonomy" id="821"/>
    <lineage>
        <taxon>Bacteria</taxon>
        <taxon>Pseudomonadati</taxon>
        <taxon>Bacteroidota</taxon>
        <taxon>Bacteroidia</taxon>
        <taxon>Bacteroidales</taxon>
        <taxon>Bacteroidaceae</taxon>
        <taxon>Phocaeicola</taxon>
    </lineage>
</organism>
<dbReference type="Gene3D" id="3.40.1710.10">
    <property type="entry name" value="abc type-2 transporter like domain"/>
    <property type="match status" value="1"/>
</dbReference>
<keyword evidence="7 8" id="KW-0472">Membrane</keyword>
<evidence type="ECO:0000256" key="5">
    <source>
        <dbReference type="ARBA" id="ARBA00022692"/>
    </source>
</evidence>
<dbReference type="Proteomes" id="UP000260640">
    <property type="component" value="Unassembled WGS sequence"/>
</dbReference>
<keyword evidence="6 8" id="KW-1133">Transmembrane helix</keyword>